<dbReference type="EMBL" id="VSSQ01028676">
    <property type="protein sequence ID" value="MPM78480.1"/>
    <property type="molecule type" value="Genomic_DNA"/>
</dbReference>
<name>A0A645CN56_9ZZZZ</name>
<sequence length="170" mass="18165">MRLPCLFVHRAAQALDFLAVDGLARQHHLEAVVILGIVAAGHLNAALAQRGGCKVQHGRGDHAHIDHLDAHVHQPGHQLRRERRAGQTSVAAHGHHALALGQRRHAKGPAQIAGNVFVQSAGNNAANVIGFEYGWRKWHETTCDESRKTATIVGVPNGVGDAAVTGRLGF</sequence>
<reference evidence="1" key="1">
    <citation type="submission" date="2019-08" db="EMBL/GenBank/DDBJ databases">
        <authorList>
            <person name="Kucharzyk K."/>
            <person name="Murdoch R.W."/>
            <person name="Higgins S."/>
            <person name="Loffler F."/>
        </authorList>
    </citation>
    <scope>NUCLEOTIDE SEQUENCE</scope>
</reference>
<dbReference type="AlphaFoldDB" id="A0A645CN56"/>
<organism evidence="1">
    <name type="scientific">bioreactor metagenome</name>
    <dbReference type="NCBI Taxonomy" id="1076179"/>
    <lineage>
        <taxon>unclassified sequences</taxon>
        <taxon>metagenomes</taxon>
        <taxon>ecological metagenomes</taxon>
    </lineage>
</organism>
<evidence type="ECO:0000313" key="1">
    <source>
        <dbReference type="EMBL" id="MPM78480.1"/>
    </source>
</evidence>
<accession>A0A645CN56</accession>
<proteinExistence type="predicted"/>
<protein>
    <submittedName>
        <fullName evidence="1">Uncharacterized protein</fullName>
    </submittedName>
</protein>
<gene>
    <name evidence="1" type="ORF">SDC9_125491</name>
</gene>
<comment type="caution">
    <text evidence="1">The sequence shown here is derived from an EMBL/GenBank/DDBJ whole genome shotgun (WGS) entry which is preliminary data.</text>
</comment>